<keyword evidence="2" id="KW-1185">Reference proteome</keyword>
<dbReference type="EMBL" id="JBHSIT010000006">
    <property type="protein sequence ID" value="MFC4910023.1"/>
    <property type="molecule type" value="Genomic_DNA"/>
</dbReference>
<evidence type="ECO:0000313" key="1">
    <source>
        <dbReference type="EMBL" id="MFC4910023.1"/>
    </source>
</evidence>
<reference evidence="2" key="1">
    <citation type="journal article" date="2019" name="Int. J. Syst. Evol. Microbiol.">
        <title>The Global Catalogue of Microorganisms (GCM) 10K type strain sequencing project: providing services to taxonomists for standard genome sequencing and annotation.</title>
        <authorList>
            <consortium name="The Broad Institute Genomics Platform"/>
            <consortium name="The Broad Institute Genome Sequencing Center for Infectious Disease"/>
            <person name="Wu L."/>
            <person name="Ma J."/>
        </authorList>
    </citation>
    <scope>NUCLEOTIDE SEQUENCE [LARGE SCALE GENOMIC DNA]</scope>
    <source>
        <strain evidence="2">KLKA75</strain>
    </source>
</reference>
<gene>
    <name evidence="1" type="ORF">ACFPCY_22060</name>
</gene>
<name>A0ABV9U0Q8_9ACTN</name>
<comment type="caution">
    <text evidence="1">The sequence shown here is derived from an EMBL/GenBank/DDBJ whole genome shotgun (WGS) entry which is preliminary data.</text>
</comment>
<accession>A0ABV9U0Q8</accession>
<evidence type="ECO:0000313" key="2">
    <source>
        <dbReference type="Proteomes" id="UP001595872"/>
    </source>
</evidence>
<organism evidence="1 2">
    <name type="scientific">Actinomadura gamaensis</name>
    <dbReference type="NCBI Taxonomy" id="1763541"/>
    <lineage>
        <taxon>Bacteria</taxon>
        <taxon>Bacillati</taxon>
        <taxon>Actinomycetota</taxon>
        <taxon>Actinomycetes</taxon>
        <taxon>Streptosporangiales</taxon>
        <taxon>Thermomonosporaceae</taxon>
        <taxon>Actinomadura</taxon>
    </lineage>
</organism>
<dbReference type="RefSeq" id="WP_378258007.1">
    <property type="nucleotide sequence ID" value="NZ_JBHSIT010000006.1"/>
</dbReference>
<dbReference type="Proteomes" id="UP001595872">
    <property type="component" value="Unassembled WGS sequence"/>
</dbReference>
<sequence length="43" mass="4391">MFWKRGYGLQGLSGQARDGAMRAELETGAMAVGDALASAAFGA</sequence>
<protein>
    <submittedName>
        <fullName evidence="1">Uncharacterized protein</fullName>
    </submittedName>
</protein>
<proteinExistence type="predicted"/>